<evidence type="ECO:0000313" key="4">
    <source>
        <dbReference type="Proteomes" id="UP001365128"/>
    </source>
</evidence>
<feature type="compositionally biased region" description="Low complexity" evidence="1">
    <location>
        <begin position="589"/>
        <end position="606"/>
    </location>
</feature>
<reference evidence="3 4" key="1">
    <citation type="submission" date="2024-04" db="EMBL/GenBank/DDBJ databases">
        <title>Phyllosticta paracitricarpa is synonymous to the EU quarantine fungus P. citricarpa based on phylogenomic analyses.</title>
        <authorList>
            <consortium name="Lawrence Berkeley National Laboratory"/>
            <person name="Van Ingen-Buijs V.A."/>
            <person name="Van Westerhoven A.C."/>
            <person name="Haridas S."/>
            <person name="Skiadas P."/>
            <person name="Martin F."/>
            <person name="Groenewald J.Z."/>
            <person name="Crous P.W."/>
            <person name="Seidl M.F."/>
        </authorList>
    </citation>
    <scope>NUCLEOTIDE SEQUENCE [LARGE SCALE GENOMIC DNA]</scope>
    <source>
        <strain evidence="3 4">CBS 122670</strain>
    </source>
</reference>
<accession>A0ABR1LFL0</accession>
<feature type="compositionally biased region" description="Polar residues" evidence="1">
    <location>
        <begin position="415"/>
        <end position="432"/>
    </location>
</feature>
<feature type="compositionally biased region" description="Low complexity" evidence="1">
    <location>
        <begin position="556"/>
        <end position="565"/>
    </location>
</feature>
<feature type="region of interest" description="Disordered" evidence="1">
    <location>
        <begin position="512"/>
        <end position="717"/>
    </location>
</feature>
<feature type="region of interest" description="Disordered" evidence="1">
    <location>
        <begin position="380"/>
        <end position="495"/>
    </location>
</feature>
<dbReference type="EMBL" id="JBBPDW010000046">
    <property type="protein sequence ID" value="KAK7533495.1"/>
    <property type="molecule type" value="Genomic_DNA"/>
</dbReference>
<feature type="compositionally biased region" description="Acidic residues" evidence="1">
    <location>
        <begin position="444"/>
        <end position="456"/>
    </location>
</feature>
<sequence length="1231" mass="132413">MSSPFTYGEPSPRYVPAAVGEEEDDPTGGIQKRVMRVKVLYTFDDSHKTCCLARLPNALNIPTVMVDDETQVGVIELRTCVEAIVSASPELVAKLGHDFTVYAYDYSEYETPLVGQGMLSWILASASPALDAPSNTQKTMVTGKVRENILGLFSGGIKETLEVKLKLVPVPTILQSDYLETMEKYRSLGQFIPEGFDHSAWMNFLKTNPDITTITAHLQGTPFPQSAALQRINPGGVESLHQLLTQSSSPHEERRGSQQYAAQPMSQSRQGSRACSPAASMRSGVAFQQPQRDHSRPASSASHTSERPFSQQPSFAQPASETSCGQNRNQELEHEECPPRKRARVVQADWRGKSQFGPRADTLRITASNAASVRVHKPAPINLASEGPSNTLEPPQRPPTPRPTELPGARARATMNVSSLRRESSLGSTQYGQRGPYSESGVASEDDQMADAEDSPAEFPSSPPICPPNHNSPAPSSPGLPTFPCTDDSGFMSGSVFEPEMATENRRYLGAHHPTSEAPTVVASDQWKIETPGPPEMLPTRVGRRQQHYKQRQVEEAAAAAAVRAVSSDGDVVQQSRVDSPRPIPMQLPPGQEQQSQPQQQAEPSQMLLHTSEQGQPEPTPNQTSPVPTSSPPVNPVSASTAAPNAQPEQVSVGGSSQKAVKVSKPKNVPPAHTGSASASTGNGDGKVSGNAQPPQSTSRSASPAGSVLRSGSGAKRKKAIEDKLQGCLLEGKMPDFCAVCGEIKTPTWRKAFYKVVEGIPGSIATSLDEPGAIAGYEIVVPGPDEENARPKYKLYKRSLSNEDKANNDYTPMQLCNPCGLHFAKAGTMRPPARWEPKVKERKRGRPRKRNPPKKDACASDAMEEPMSKKTEPSPEQDLAGNDQGTRPAKRQRAASWQPLDGKVELQLTQANQARRSAGREVFSSPPRVVGSQESPINVEEDSPSERPTRRLLFPSPRKDGQFKSLADGAKGKDKGDLLRTVGQKPPPLDFGNSANGKDKENMPPPSDEDSSFAHLFEEGSNNASKSATPVNRSVQDILKTPGSKGNRVALTPKGSARKVVADLLNLTPSKTIKTPKANGTPLSASLQELFKSPGSASRARDWLSSPGTARLFDFSDFDVDLFPTSDFPVPSSPSQGSNGFNFSLYEDPMTSSNALDNFWFSAGGNGLQLTDGGQGADGDQNAHLEEFTTLVDEVMKSANGTTSDKGEKDDEAAQDGEVAATPENEEVALV</sequence>
<feature type="compositionally biased region" description="Pro residues" evidence="1">
    <location>
        <begin position="395"/>
        <end position="404"/>
    </location>
</feature>
<gene>
    <name evidence="3" type="ORF">IWX46DRAFT_574538</name>
</gene>
<dbReference type="PANTHER" id="PTHR39147">
    <property type="entry name" value="PROTEIN SPT21"/>
    <property type="match status" value="1"/>
</dbReference>
<feature type="region of interest" description="Disordered" evidence="1">
    <location>
        <begin position="828"/>
        <end position="1051"/>
    </location>
</feature>
<feature type="compositionally biased region" description="Basic residues" evidence="1">
    <location>
        <begin position="542"/>
        <end position="551"/>
    </location>
</feature>
<evidence type="ECO:0000256" key="1">
    <source>
        <dbReference type="SAM" id="MobiDB-lite"/>
    </source>
</evidence>
<feature type="compositionally biased region" description="Polar residues" evidence="1">
    <location>
        <begin position="647"/>
        <end position="659"/>
    </location>
</feature>
<evidence type="ECO:0000313" key="3">
    <source>
        <dbReference type="EMBL" id="KAK7533495.1"/>
    </source>
</evidence>
<feature type="region of interest" description="Disordered" evidence="1">
    <location>
        <begin position="1"/>
        <end position="27"/>
    </location>
</feature>
<feature type="region of interest" description="Disordered" evidence="1">
    <location>
        <begin position="1196"/>
        <end position="1231"/>
    </location>
</feature>
<feature type="domain" description="Ams2/SPT21 N-terminal" evidence="2">
    <location>
        <begin position="30"/>
        <end position="170"/>
    </location>
</feature>
<dbReference type="InterPro" id="IPR057725">
    <property type="entry name" value="Ams2-SPT21_N"/>
</dbReference>
<feature type="compositionally biased region" description="Polar residues" evidence="1">
    <location>
        <begin position="690"/>
        <end position="704"/>
    </location>
</feature>
<feature type="compositionally biased region" description="Polar residues" evidence="1">
    <location>
        <begin position="608"/>
        <end position="617"/>
    </location>
</feature>
<dbReference type="InterPro" id="IPR042403">
    <property type="entry name" value="Spt21/Ams2"/>
</dbReference>
<dbReference type="Gene3D" id="3.30.50.10">
    <property type="entry name" value="Erythroid Transcription Factor GATA-1, subunit A"/>
    <property type="match status" value="1"/>
</dbReference>
<keyword evidence="4" id="KW-1185">Reference proteome</keyword>
<name>A0ABR1LFL0_9PEZI</name>
<dbReference type="Proteomes" id="UP001365128">
    <property type="component" value="Unassembled WGS sequence"/>
</dbReference>
<feature type="compositionally biased region" description="Basic residues" evidence="1">
    <location>
        <begin position="840"/>
        <end position="852"/>
    </location>
</feature>
<protein>
    <recommendedName>
        <fullName evidence="2">Ams2/SPT21 N-terminal domain-containing protein</fullName>
    </recommendedName>
</protein>
<feature type="compositionally biased region" description="Basic and acidic residues" evidence="1">
    <location>
        <begin position="330"/>
        <end position="339"/>
    </location>
</feature>
<feature type="compositionally biased region" description="Polar residues" evidence="1">
    <location>
        <begin position="297"/>
        <end position="329"/>
    </location>
</feature>
<dbReference type="SUPFAM" id="SSF57716">
    <property type="entry name" value="Glucocorticoid receptor-like (DNA-binding domain)"/>
    <property type="match status" value="1"/>
</dbReference>
<organism evidence="3 4">
    <name type="scientific">Phyllosticta citricarpa</name>
    <dbReference type="NCBI Taxonomy" id="55181"/>
    <lineage>
        <taxon>Eukaryota</taxon>
        <taxon>Fungi</taxon>
        <taxon>Dikarya</taxon>
        <taxon>Ascomycota</taxon>
        <taxon>Pezizomycotina</taxon>
        <taxon>Dothideomycetes</taxon>
        <taxon>Dothideomycetes incertae sedis</taxon>
        <taxon>Botryosphaeriales</taxon>
        <taxon>Phyllostictaceae</taxon>
        <taxon>Phyllosticta</taxon>
    </lineage>
</organism>
<dbReference type="PANTHER" id="PTHR39147:SF1">
    <property type="entry name" value="PROTEIN SPT21"/>
    <property type="match status" value="1"/>
</dbReference>
<dbReference type="Pfam" id="PF25823">
    <property type="entry name" value="Ams2-SPT21_N"/>
    <property type="match status" value="1"/>
</dbReference>
<comment type="caution">
    <text evidence="3">The sequence shown here is derived from an EMBL/GenBank/DDBJ whole genome shotgun (WGS) entry which is preliminary data.</text>
</comment>
<feature type="region of interest" description="Disordered" evidence="1">
    <location>
        <begin position="245"/>
        <end position="357"/>
    </location>
</feature>
<proteinExistence type="predicted"/>
<feature type="compositionally biased region" description="Polar residues" evidence="1">
    <location>
        <begin position="1020"/>
        <end position="1035"/>
    </location>
</feature>
<dbReference type="InterPro" id="IPR013088">
    <property type="entry name" value="Znf_NHR/GATA"/>
</dbReference>
<evidence type="ECO:0000259" key="2">
    <source>
        <dbReference type="Pfam" id="PF25823"/>
    </source>
</evidence>
<feature type="compositionally biased region" description="Polar residues" evidence="1">
    <location>
        <begin position="257"/>
        <end position="273"/>
    </location>
</feature>